<name>A0A168MIU9_ABSGL</name>
<evidence type="ECO:0000313" key="2">
    <source>
        <dbReference type="Proteomes" id="UP000078561"/>
    </source>
</evidence>
<proteinExistence type="predicted"/>
<organism evidence="1">
    <name type="scientific">Absidia glauca</name>
    <name type="common">Pin mould</name>
    <dbReference type="NCBI Taxonomy" id="4829"/>
    <lineage>
        <taxon>Eukaryota</taxon>
        <taxon>Fungi</taxon>
        <taxon>Fungi incertae sedis</taxon>
        <taxon>Mucoromycota</taxon>
        <taxon>Mucoromycotina</taxon>
        <taxon>Mucoromycetes</taxon>
        <taxon>Mucorales</taxon>
        <taxon>Cunninghamellaceae</taxon>
        <taxon>Absidia</taxon>
    </lineage>
</organism>
<reference evidence="1" key="1">
    <citation type="submission" date="2016-04" db="EMBL/GenBank/DDBJ databases">
        <authorList>
            <person name="Evans L.H."/>
            <person name="Alamgir A."/>
            <person name="Owens N."/>
            <person name="Weber N.D."/>
            <person name="Virtaneva K."/>
            <person name="Barbian K."/>
            <person name="Babar A."/>
            <person name="Rosenke K."/>
        </authorList>
    </citation>
    <scope>NUCLEOTIDE SEQUENCE [LARGE SCALE GENOMIC DNA]</scope>
    <source>
        <strain evidence="1">CBS 101.48</strain>
    </source>
</reference>
<dbReference type="OrthoDB" id="2267758at2759"/>
<gene>
    <name evidence="1" type="primary">ABSGL_04150.1 scaffold 5122</name>
</gene>
<protein>
    <submittedName>
        <fullName evidence="1">Uncharacterized protein</fullName>
    </submittedName>
</protein>
<keyword evidence="2" id="KW-1185">Reference proteome</keyword>
<dbReference type="STRING" id="4829.A0A168MIU9"/>
<dbReference type="EMBL" id="LT552246">
    <property type="protein sequence ID" value="SAL98599.1"/>
    <property type="molecule type" value="Genomic_DNA"/>
</dbReference>
<evidence type="ECO:0000313" key="1">
    <source>
        <dbReference type="EMBL" id="SAL98599.1"/>
    </source>
</evidence>
<sequence>MDTTTHARRRIMHSGFNNDNAIADYEPDDKDDDNSDATYSYTSTMDDDEATVEQKYDYLVGPGEMDIPGDVMNNPLFCAWILDDETNLSSIFMNQRRRVLQKATRNEILAISERMALNFIFLFDNDKPTPVFSTKNEWDRVTCTMKDIYPLAEISTPTRDMLYRFSKAAKQNMNSALEVVQQKIDGEPATTATKLLNNMYCPEIRWVELRMYGRRLFYNARVDPIISAFFKNEGDIIIDGCSTTLASSSNSRKRFDRTLQGKIPDLSISTITESTINNIFLMEVEAPNVYTEDADLLKLANMLKDSMDNMHGNGLDSSGGCVFGALVEGINMVDAERIPL</sequence>
<accession>A0A168MIU9</accession>
<dbReference type="InParanoid" id="A0A168MIU9"/>
<dbReference type="Proteomes" id="UP000078561">
    <property type="component" value="Unassembled WGS sequence"/>
</dbReference>
<dbReference type="AlphaFoldDB" id="A0A168MIU9"/>